<accession>A0A0E9WEZ3</accession>
<dbReference type="AlphaFoldDB" id="A0A0E9WEZ3"/>
<reference evidence="1" key="2">
    <citation type="journal article" date="2015" name="Fish Shellfish Immunol.">
        <title>Early steps in the European eel (Anguilla anguilla)-Vibrio vulnificus interaction in the gills: Role of the RtxA13 toxin.</title>
        <authorList>
            <person name="Callol A."/>
            <person name="Pajuelo D."/>
            <person name="Ebbesson L."/>
            <person name="Teles M."/>
            <person name="MacKenzie S."/>
            <person name="Amaro C."/>
        </authorList>
    </citation>
    <scope>NUCLEOTIDE SEQUENCE</scope>
</reference>
<proteinExistence type="predicted"/>
<organism evidence="1">
    <name type="scientific">Anguilla anguilla</name>
    <name type="common">European freshwater eel</name>
    <name type="synonym">Muraena anguilla</name>
    <dbReference type="NCBI Taxonomy" id="7936"/>
    <lineage>
        <taxon>Eukaryota</taxon>
        <taxon>Metazoa</taxon>
        <taxon>Chordata</taxon>
        <taxon>Craniata</taxon>
        <taxon>Vertebrata</taxon>
        <taxon>Euteleostomi</taxon>
        <taxon>Actinopterygii</taxon>
        <taxon>Neopterygii</taxon>
        <taxon>Teleostei</taxon>
        <taxon>Anguilliformes</taxon>
        <taxon>Anguillidae</taxon>
        <taxon>Anguilla</taxon>
    </lineage>
</organism>
<name>A0A0E9WEZ3_ANGAN</name>
<evidence type="ECO:0000313" key="1">
    <source>
        <dbReference type="EMBL" id="JAH88856.1"/>
    </source>
</evidence>
<protein>
    <submittedName>
        <fullName evidence="1">Uncharacterized protein</fullName>
    </submittedName>
</protein>
<dbReference type="EMBL" id="GBXM01019721">
    <property type="protein sequence ID" value="JAH88856.1"/>
    <property type="molecule type" value="Transcribed_RNA"/>
</dbReference>
<sequence>MILLFNFNDELCKIIYYNKVWSSAVTTTLRGGDCLRPL</sequence>
<reference evidence="1" key="1">
    <citation type="submission" date="2014-11" db="EMBL/GenBank/DDBJ databases">
        <authorList>
            <person name="Amaro Gonzalez C."/>
        </authorList>
    </citation>
    <scope>NUCLEOTIDE SEQUENCE</scope>
</reference>